<dbReference type="PANTHER" id="PTHR42693">
    <property type="entry name" value="ARYLSULFATASE FAMILY MEMBER"/>
    <property type="match status" value="1"/>
</dbReference>
<dbReference type="InterPro" id="IPR024607">
    <property type="entry name" value="Sulfatase_CS"/>
</dbReference>
<feature type="domain" description="Sulfatase N-terminal" evidence="5">
    <location>
        <begin position="6"/>
        <end position="364"/>
    </location>
</feature>
<evidence type="ECO:0000259" key="5">
    <source>
        <dbReference type="Pfam" id="PF00884"/>
    </source>
</evidence>
<dbReference type="SUPFAM" id="SSF53649">
    <property type="entry name" value="Alkaline phosphatase-like"/>
    <property type="match status" value="1"/>
</dbReference>
<evidence type="ECO:0000313" key="7">
    <source>
        <dbReference type="Proteomes" id="UP000294739"/>
    </source>
</evidence>
<evidence type="ECO:0000256" key="4">
    <source>
        <dbReference type="ARBA" id="ARBA00022837"/>
    </source>
</evidence>
<comment type="caution">
    <text evidence="6">The sequence shown here is derived from an EMBL/GenBank/DDBJ whole genome shotgun (WGS) entry which is preliminary data.</text>
</comment>
<dbReference type="OrthoDB" id="9777306at2"/>
<dbReference type="EMBL" id="SMKZ01000013">
    <property type="protein sequence ID" value="TDE10677.1"/>
    <property type="molecule type" value="Genomic_DNA"/>
</dbReference>
<dbReference type="Pfam" id="PF00884">
    <property type="entry name" value="Sulfatase"/>
    <property type="match status" value="1"/>
</dbReference>
<keyword evidence="3" id="KW-0378">Hydrolase</keyword>
<evidence type="ECO:0000256" key="3">
    <source>
        <dbReference type="ARBA" id="ARBA00022801"/>
    </source>
</evidence>
<dbReference type="AlphaFoldDB" id="A0A4R5DCH3"/>
<comment type="similarity">
    <text evidence="1">Belongs to the sulfatase family.</text>
</comment>
<dbReference type="PROSITE" id="PS00523">
    <property type="entry name" value="SULFATASE_1"/>
    <property type="match status" value="1"/>
</dbReference>
<dbReference type="Gene3D" id="3.30.1120.10">
    <property type="match status" value="1"/>
</dbReference>
<dbReference type="RefSeq" id="WP_131894477.1">
    <property type="nucleotide sequence ID" value="NZ_SMKZ01000013.1"/>
</dbReference>
<evidence type="ECO:0000256" key="1">
    <source>
        <dbReference type="ARBA" id="ARBA00008779"/>
    </source>
</evidence>
<dbReference type="InterPro" id="IPR000917">
    <property type="entry name" value="Sulfatase_N"/>
</dbReference>
<protein>
    <submittedName>
        <fullName evidence="6">Arylsulfatase</fullName>
    </submittedName>
</protein>
<evidence type="ECO:0000313" key="6">
    <source>
        <dbReference type="EMBL" id="TDE10677.1"/>
    </source>
</evidence>
<dbReference type="GO" id="GO:0004065">
    <property type="term" value="F:arylsulfatase activity"/>
    <property type="evidence" value="ECO:0007669"/>
    <property type="project" value="TreeGrafter"/>
</dbReference>
<dbReference type="Proteomes" id="UP000294739">
    <property type="component" value="Unassembled WGS sequence"/>
</dbReference>
<dbReference type="GO" id="GO:0046872">
    <property type="term" value="F:metal ion binding"/>
    <property type="evidence" value="ECO:0007669"/>
    <property type="project" value="UniProtKB-KW"/>
</dbReference>
<keyword evidence="7" id="KW-1185">Reference proteome</keyword>
<dbReference type="Gene3D" id="3.40.720.10">
    <property type="entry name" value="Alkaline Phosphatase, subunit A"/>
    <property type="match status" value="1"/>
</dbReference>
<dbReference type="CDD" id="cd16143">
    <property type="entry name" value="ARS_like"/>
    <property type="match status" value="1"/>
</dbReference>
<reference evidence="6 7" key="1">
    <citation type="submission" date="2019-03" db="EMBL/GenBank/DDBJ databases">
        <title>Draft genome sequences of novel Actinobacteria.</title>
        <authorList>
            <person name="Sahin N."/>
            <person name="Ay H."/>
            <person name="Saygin H."/>
        </authorList>
    </citation>
    <scope>NUCLEOTIDE SEQUENCE [LARGE SCALE GENOMIC DNA]</scope>
    <source>
        <strain evidence="6 7">5K138</strain>
    </source>
</reference>
<dbReference type="InterPro" id="IPR050738">
    <property type="entry name" value="Sulfatase"/>
</dbReference>
<dbReference type="InParanoid" id="A0A4R5DCH3"/>
<gene>
    <name evidence="6" type="ORF">E1269_11430</name>
</gene>
<organism evidence="6 7">
    <name type="scientific">Jiangella asiatica</name>
    <dbReference type="NCBI Taxonomy" id="2530372"/>
    <lineage>
        <taxon>Bacteria</taxon>
        <taxon>Bacillati</taxon>
        <taxon>Actinomycetota</taxon>
        <taxon>Actinomycetes</taxon>
        <taxon>Jiangellales</taxon>
        <taxon>Jiangellaceae</taxon>
        <taxon>Jiangella</taxon>
    </lineage>
</organism>
<accession>A0A4R5DCH3</accession>
<sequence length="509" mass="54761">MAGRRPNVVVVLADDMGWGDLGCYGSPIPTPNIDRLAREGVRLTDCHSASAVCTPSRYALLTGRYAWRGPLKNFVLMGHGPPLVEPERPTLASLLQSAGYTTGYFGKWHLGLGWRHRDGTVRSAFEPGAVLHDDMETDAGHDIDYTQPFTGGPTVLGFDRFFGLAGSLDMPPYCFLDGDRTVGVPDREKVTFLAEQRPGLQVEGFAEDEVDVRLTQEAVFWLREQDRDRPFLCYLAPSAPHRPCVPPSFVRGRSGLGDRADAVCLVDWAVGELLTALDDAGLADDTIVIVTSDNGAPMIFTDDGDPAVHRANGPYRGQKGDLWDGGHREPLVARWPGRFPPGTVRDDPVCLTDVLPTVLTAAGMPVPTDTAEDGLDVLPVLAGTGSVPPGRAIVHHSLAGRFAVRSGRWKAIFSAGSGGGFSESSITSLFSSGSGRPHDSVAWGQENPVGQLYDVVADPYETDDLWRHRPDVAAALYDGLRRICRDESSGLPFDVPVGAGVPMQGGWPA</sequence>
<proteinExistence type="inferred from homology"/>
<dbReference type="InterPro" id="IPR017850">
    <property type="entry name" value="Alkaline_phosphatase_core_sf"/>
</dbReference>
<keyword evidence="4" id="KW-0106">Calcium</keyword>
<name>A0A4R5DCH3_9ACTN</name>
<evidence type="ECO:0000256" key="2">
    <source>
        <dbReference type="ARBA" id="ARBA00022723"/>
    </source>
</evidence>
<dbReference type="PANTHER" id="PTHR42693:SF53">
    <property type="entry name" value="ENDO-4-O-SULFATASE"/>
    <property type="match status" value="1"/>
</dbReference>
<keyword evidence="2" id="KW-0479">Metal-binding</keyword>